<dbReference type="InterPro" id="IPR036737">
    <property type="entry name" value="OmpA-like_sf"/>
</dbReference>
<keyword evidence="6 7" id="KW-0472">Membrane</keyword>
<dbReference type="OrthoDB" id="9815217at2"/>
<dbReference type="RefSeq" id="WP_013254164.1">
    <property type="nucleotide sequence ID" value="NC_014364.1"/>
</dbReference>
<evidence type="ECO:0000256" key="8">
    <source>
        <dbReference type="SAM" id="Phobius"/>
    </source>
</evidence>
<dbReference type="PANTHER" id="PTHR30329:SF21">
    <property type="entry name" value="LIPOPROTEIN YIAD-RELATED"/>
    <property type="match status" value="1"/>
</dbReference>
<keyword evidence="5 8" id="KW-1133">Transmembrane helix</keyword>
<dbReference type="Pfam" id="PF13677">
    <property type="entry name" value="MotB_plug"/>
    <property type="match status" value="1"/>
</dbReference>
<dbReference type="NCBIfam" id="NF005195">
    <property type="entry name" value="PRK06667.1"/>
    <property type="match status" value="1"/>
</dbReference>
<dbReference type="Pfam" id="PF00691">
    <property type="entry name" value="OmpA"/>
    <property type="match status" value="1"/>
</dbReference>
<dbReference type="AlphaFoldDB" id="E1R5T5"/>
<feature type="transmembrane region" description="Helical" evidence="8">
    <location>
        <begin position="20"/>
        <end position="39"/>
    </location>
</feature>
<dbReference type="EMBL" id="CP002116">
    <property type="protein sequence ID" value="ADK80700.1"/>
    <property type="molecule type" value="Genomic_DNA"/>
</dbReference>
<comment type="similarity">
    <text evidence="2">Belongs to the MotB family.</text>
</comment>
<evidence type="ECO:0000256" key="1">
    <source>
        <dbReference type="ARBA" id="ARBA00004162"/>
    </source>
</evidence>
<evidence type="ECO:0000256" key="2">
    <source>
        <dbReference type="ARBA" id="ARBA00008914"/>
    </source>
</evidence>
<evidence type="ECO:0000256" key="6">
    <source>
        <dbReference type="ARBA" id="ARBA00023136"/>
    </source>
</evidence>
<dbReference type="Proteomes" id="UP000002318">
    <property type="component" value="Chromosome"/>
</dbReference>
<evidence type="ECO:0000313" key="11">
    <source>
        <dbReference type="Proteomes" id="UP000002318"/>
    </source>
</evidence>
<evidence type="ECO:0000259" key="9">
    <source>
        <dbReference type="PROSITE" id="PS51123"/>
    </source>
</evidence>
<dbReference type="Gene3D" id="3.30.1330.60">
    <property type="entry name" value="OmpA-like domain"/>
    <property type="match status" value="1"/>
</dbReference>
<organism evidence="10 11">
    <name type="scientific">Sediminispirochaeta smaragdinae (strain DSM 11293 / JCM 15392 / SEBR 4228)</name>
    <name type="common">Spirochaeta smaragdinae</name>
    <dbReference type="NCBI Taxonomy" id="573413"/>
    <lineage>
        <taxon>Bacteria</taxon>
        <taxon>Pseudomonadati</taxon>
        <taxon>Spirochaetota</taxon>
        <taxon>Spirochaetia</taxon>
        <taxon>Spirochaetales</taxon>
        <taxon>Spirochaetaceae</taxon>
        <taxon>Sediminispirochaeta</taxon>
    </lineage>
</organism>
<reference evidence="10 11" key="1">
    <citation type="journal article" date="2010" name="Stand. Genomic Sci.">
        <title>Complete genome sequence of Spirochaeta smaragdinae type strain (SEBR 4228).</title>
        <authorList>
            <person name="Mavromatis K."/>
            <person name="Yasawong M."/>
            <person name="Chertkov O."/>
            <person name="Lapidus A."/>
            <person name="Lucas S."/>
            <person name="Nolan M."/>
            <person name="Del Rio T.G."/>
            <person name="Tice H."/>
            <person name="Cheng J.F."/>
            <person name="Pitluck S."/>
            <person name="Liolios K."/>
            <person name="Ivanova N."/>
            <person name="Tapia R."/>
            <person name="Han C."/>
            <person name="Bruce D."/>
            <person name="Goodwin L."/>
            <person name="Pati A."/>
            <person name="Chen A."/>
            <person name="Palaniappan K."/>
            <person name="Land M."/>
            <person name="Hauser L."/>
            <person name="Chang Y.J."/>
            <person name="Jeffries C.D."/>
            <person name="Detter J.C."/>
            <person name="Rohde M."/>
            <person name="Brambilla E."/>
            <person name="Spring S."/>
            <person name="Goker M."/>
            <person name="Sikorski J."/>
            <person name="Woyke T."/>
            <person name="Bristow J."/>
            <person name="Eisen J.A."/>
            <person name="Markowitz V."/>
            <person name="Hugenholtz P."/>
            <person name="Klenk H.P."/>
            <person name="Kyrpides N.C."/>
        </authorList>
    </citation>
    <scope>NUCLEOTIDE SEQUENCE [LARGE SCALE GENOMIC DNA]</scope>
    <source>
        <strain evidence="11">DSM 11293 / JCM 15392 / SEBR 4228</strain>
    </source>
</reference>
<evidence type="ECO:0000313" key="10">
    <source>
        <dbReference type="EMBL" id="ADK80700.1"/>
    </source>
</evidence>
<evidence type="ECO:0000256" key="4">
    <source>
        <dbReference type="ARBA" id="ARBA00022692"/>
    </source>
</evidence>
<proteinExistence type="inferred from homology"/>
<evidence type="ECO:0000256" key="5">
    <source>
        <dbReference type="ARBA" id="ARBA00022989"/>
    </source>
</evidence>
<sequence length="242" mass="26795">MADGPKKKKKKCPTGSPAWMNTYGDMVTLLLTFFVMLYTTSTPDDSKMNLILAAFSGLGMYTGGQTLQEGKLAELGNMIMSLPSTNRGRALDEARRKAISQFEPEIKSQKVRVQQDERGLIITLASDAFFKPASAEVQIEESRETLQKLSALLRSMPGRKFRIEGHTDSTPTDPTGPWPTNWELSTDRATNVLHYLVDFGVTENQFQVAGFADTVPLASESTEEGKAYNRRVDIIILSDGHL</sequence>
<gene>
    <name evidence="10" type="ordered locus">Spirs_1573</name>
</gene>
<keyword evidence="11" id="KW-1185">Reference proteome</keyword>
<evidence type="ECO:0000256" key="3">
    <source>
        <dbReference type="ARBA" id="ARBA00022475"/>
    </source>
</evidence>
<accession>E1R5T5</accession>
<dbReference type="InterPro" id="IPR025713">
    <property type="entry name" value="MotB-like_N_dom"/>
</dbReference>
<evidence type="ECO:0000256" key="7">
    <source>
        <dbReference type="PROSITE-ProRule" id="PRU00473"/>
    </source>
</evidence>
<dbReference type="KEGG" id="ssm:Spirs_1573"/>
<dbReference type="CDD" id="cd07185">
    <property type="entry name" value="OmpA_C-like"/>
    <property type="match status" value="1"/>
</dbReference>
<protein>
    <submittedName>
        <fullName evidence="10">OmpA/MotB domain protein</fullName>
    </submittedName>
</protein>
<dbReference type="SUPFAM" id="SSF103088">
    <property type="entry name" value="OmpA-like"/>
    <property type="match status" value="1"/>
</dbReference>
<comment type="subcellular location">
    <subcellularLocation>
        <location evidence="1">Cell membrane</location>
        <topology evidence="1">Single-pass membrane protein</topology>
    </subcellularLocation>
</comment>
<keyword evidence="4 8" id="KW-0812">Transmembrane</keyword>
<dbReference type="GO" id="GO:0005886">
    <property type="term" value="C:plasma membrane"/>
    <property type="evidence" value="ECO:0007669"/>
    <property type="project" value="UniProtKB-SubCell"/>
</dbReference>
<dbReference type="InterPro" id="IPR006665">
    <property type="entry name" value="OmpA-like"/>
</dbReference>
<dbReference type="STRING" id="573413.Spirs_1573"/>
<dbReference type="PANTHER" id="PTHR30329">
    <property type="entry name" value="STATOR ELEMENT OF FLAGELLAR MOTOR COMPLEX"/>
    <property type="match status" value="1"/>
</dbReference>
<dbReference type="HOGENOM" id="CLU_016890_0_1_12"/>
<feature type="domain" description="OmpA-like" evidence="9">
    <location>
        <begin position="117"/>
        <end position="240"/>
    </location>
</feature>
<name>E1R5T5_SEDSS</name>
<dbReference type="PROSITE" id="PS51123">
    <property type="entry name" value="OMPA_2"/>
    <property type="match status" value="1"/>
</dbReference>
<dbReference type="InterPro" id="IPR050330">
    <property type="entry name" value="Bact_OuterMem_StrucFunc"/>
</dbReference>
<keyword evidence="3" id="KW-1003">Cell membrane</keyword>
<dbReference type="eggNOG" id="COG1360">
    <property type="taxonomic scope" value="Bacteria"/>
</dbReference>